<organism evidence="1 2">
    <name type="scientific">Macrosiphum euphorbiae</name>
    <name type="common">potato aphid</name>
    <dbReference type="NCBI Taxonomy" id="13131"/>
    <lineage>
        <taxon>Eukaryota</taxon>
        <taxon>Metazoa</taxon>
        <taxon>Ecdysozoa</taxon>
        <taxon>Arthropoda</taxon>
        <taxon>Hexapoda</taxon>
        <taxon>Insecta</taxon>
        <taxon>Pterygota</taxon>
        <taxon>Neoptera</taxon>
        <taxon>Paraneoptera</taxon>
        <taxon>Hemiptera</taxon>
        <taxon>Sternorrhyncha</taxon>
        <taxon>Aphidomorpha</taxon>
        <taxon>Aphidoidea</taxon>
        <taxon>Aphididae</taxon>
        <taxon>Macrosiphini</taxon>
        <taxon>Macrosiphum</taxon>
    </lineage>
</organism>
<protein>
    <recommendedName>
        <fullName evidence="3">MULE transposase domain-containing protein</fullName>
    </recommendedName>
</protein>
<dbReference type="EMBL" id="CARXXK010000001">
    <property type="protein sequence ID" value="CAI6347012.1"/>
    <property type="molecule type" value="Genomic_DNA"/>
</dbReference>
<dbReference type="Proteomes" id="UP001160148">
    <property type="component" value="Unassembled WGS sequence"/>
</dbReference>
<evidence type="ECO:0000313" key="2">
    <source>
        <dbReference type="Proteomes" id="UP001160148"/>
    </source>
</evidence>
<name>A0AAV0VVU7_9HEMI</name>
<keyword evidence="2" id="KW-1185">Reference proteome</keyword>
<dbReference type="AlphaFoldDB" id="A0AAV0VVU7"/>
<comment type="caution">
    <text evidence="1">The sequence shown here is derived from an EMBL/GenBank/DDBJ whole genome shotgun (WGS) entry which is preliminary data.</text>
</comment>
<proteinExistence type="predicted"/>
<reference evidence="1 2" key="1">
    <citation type="submission" date="2023-01" db="EMBL/GenBank/DDBJ databases">
        <authorList>
            <person name="Whitehead M."/>
        </authorList>
    </citation>
    <scope>NUCLEOTIDE SEQUENCE [LARGE SCALE GENOMIC DNA]</scope>
</reference>
<sequence>MWQSLINLCNSNSLVFEPKSIRVDFEKSAHLAIQHCFPLYNIYGCRFHLGQAWYRKLNQDFLSLSNEYKANTEVGKWIKYFFGLSFISPEEVSDVFCELIERAPNSDVLHFSDYIYENYLQENCLFPLEMLAEIPSNLPKTTNMDLRHFIRIIMHNFTVLMYSSMAFL</sequence>
<gene>
    <name evidence="1" type="ORF">MEUPH1_LOCUS3849</name>
</gene>
<evidence type="ECO:0008006" key="3">
    <source>
        <dbReference type="Google" id="ProtNLM"/>
    </source>
</evidence>
<accession>A0AAV0VVU7</accession>
<evidence type="ECO:0000313" key="1">
    <source>
        <dbReference type="EMBL" id="CAI6347012.1"/>
    </source>
</evidence>